<name>A0A6G9IAQ6_9GAMM</name>
<dbReference type="GO" id="GO:0005886">
    <property type="term" value="C:plasma membrane"/>
    <property type="evidence" value="ECO:0007669"/>
    <property type="project" value="UniProtKB-SubCell"/>
</dbReference>
<proteinExistence type="predicted"/>
<reference evidence="8 9" key="1">
    <citation type="submission" date="2020-03" db="EMBL/GenBank/DDBJ databases">
        <title>Complete genome sequence of Orbus sp. IPMB12 (BCRC 80908).</title>
        <authorList>
            <person name="Lo W.-S."/>
            <person name="Chang T.-H."/>
            <person name="Kuo C.-H."/>
        </authorList>
    </citation>
    <scope>NUCLEOTIDE SEQUENCE [LARGE SCALE GENOMIC DNA]</scope>
    <source>
        <strain evidence="8 9">IPMB12</strain>
    </source>
</reference>
<keyword evidence="3 6" id="KW-0812">Transmembrane</keyword>
<dbReference type="InterPro" id="IPR018076">
    <property type="entry name" value="T2SS_GspF_dom"/>
</dbReference>
<feature type="transmembrane region" description="Helical" evidence="6">
    <location>
        <begin position="287"/>
        <end position="307"/>
    </location>
</feature>
<protein>
    <recommendedName>
        <fullName evidence="7">Type II secretion system protein GspF domain-containing protein</fullName>
    </recommendedName>
</protein>
<evidence type="ECO:0000256" key="1">
    <source>
        <dbReference type="ARBA" id="ARBA00004651"/>
    </source>
</evidence>
<dbReference type="EMBL" id="CP050253">
    <property type="protein sequence ID" value="QIQ21315.1"/>
    <property type="molecule type" value="Genomic_DNA"/>
</dbReference>
<feature type="transmembrane region" description="Helical" evidence="6">
    <location>
        <begin position="59"/>
        <end position="78"/>
    </location>
</feature>
<dbReference type="InParanoid" id="A0A6G9IAQ6"/>
<dbReference type="Proteomes" id="UP000501168">
    <property type="component" value="Chromosome"/>
</dbReference>
<dbReference type="AlphaFoldDB" id="A0A6G9IAQ6"/>
<dbReference type="KEGG" id="orb:IPMB12_06215"/>
<feature type="transmembrane region" description="Helical" evidence="6">
    <location>
        <begin position="6"/>
        <end position="21"/>
    </location>
</feature>
<evidence type="ECO:0000256" key="5">
    <source>
        <dbReference type="ARBA" id="ARBA00023136"/>
    </source>
</evidence>
<evidence type="ECO:0000259" key="7">
    <source>
        <dbReference type="Pfam" id="PF00482"/>
    </source>
</evidence>
<keyword evidence="2" id="KW-1003">Cell membrane</keyword>
<evidence type="ECO:0000256" key="6">
    <source>
        <dbReference type="SAM" id="Phobius"/>
    </source>
</evidence>
<keyword evidence="9" id="KW-1185">Reference proteome</keyword>
<comment type="subcellular location">
    <subcellularLocation>
        <location evidence="1">Cell membrane</location>
        <topology evidence="1">Multi-pass membrane protein</topology>
    </subcellularLocation>
</comment>
<dbReference type="Pfam" id="PF00482">
    <property type="entry name" value="T2SSF"/>
    <property type="match status" value="1"/>
</dbReference>
<keyword evidence="4 6" id="KW-1133">Transmembrane helix</keyword>
<dbReference type="PANTHER" id="PTHR35007:SF2">
    <property type="entry name" value="PILUS ASSEMBLE PROTEIN"/>
    <property type="match status" value="1"/>
</dbReference>
<feature type="transmembrane region" description="Helical" evidence="6">
    <location>
        <begin position="108"/>
        <end position="130"/>
    </location>
</feature>
<gene>
    <name evidence="8" type="ORF">IPMB12_06215</name>
</gene>
<evidence type="ECO:0000256" key="3">
    <source>
        <dbReference type="ARBA" id="ARBA00022692"/>
    </source>
</evidence>
<dbReference type="PANTHER" id="PTHR35007">
    <property type="entry name" value="INTEGRAL MEMBRANE PROTEIN-RELATED"/>
    <property type="match status" value="1"/>
</dbReference>
<evidence type="ECO:0000256" key="2">
    <source>
        <dbReference type="ARBA" id="ARBA00022475"/>
    </source>
</evidence>
<feature type="transmembrane region" description="Helical" evidence="6">
    <location>
        <begin position="252"/>
        <end position="272"/>
    </location>
</feature>
<evidence type="ECO:0000256" key="4">
    <source>
        <dbReference type="ARBA" id="ARBA00022989"/>
    </source>
</evidence>
<evidence type="ECO:0000313" key="8">
    <source>
        <dbReference type="EMBL" id="QIQ21315.1"/>
    </source>
</evidence>
<feature type="domain" description="Type II secretion system protein GspF" evidence="7">
    <location>
        <begin position="144"/>
        <end position="268"/>
    </location>
</feature>
<sequence>MTIIVIFPILLIFIGLLNLLIQRNRQDKLNIFKKTVQQKDTSFIAQLSSKRKIERSVGIFERILIFFADIYLTLFGGVSSSVRLKNIAFCLIGVCVCIFINKQYVHQPMYVAVIASFLVVIILLFIQARIQLKREFELNFPEALSLLVGVVSSGNSLTQGIHECGVKIDGVVGSVFNEMSRRLEIGEDSDRILFDSYRRLPFREYYFFILVLIVNLQGGGEVKEIMYRLSKMISSNKALERTRDSKTAEIRMTVKILSIMPFAFIFMLKFIAPDNFNFLFDDQTGNYILYYVVGSVLIGQMIIRNMLSKII</sequence>
<evidence type="ECO:0000313" key="9">
    <source>
        <dbReference type="Proteomes" id="UP000501168"/>
    </source>
</evidence>
<accession>A0A6G9IAQ6</accession>
<keyword evidence="5 6" id="KW-0472">Membrane</keyword>
<organism evidence="8 9">
    <name type="scientific">Zophobihabitans entericus</name>
    <dbReference type="NCBI Taxonomy" id="1635327"/>
    <lineage>
        <taxon>Bacteria</taxon>
        <taxon>Pseudomonadati</taxon>
        <taxon>Pseudomonadota</taxon>
        <taxon>Gammaproteobacteria</taxon>
        <taxon>Orbales</taxon>
        <taxon>Orbaceae</taxon>
        <taxon>Zophobihabitans</taxon>
    </lineage>
</organism>
<dbReference type="RefSeq" id="WP_166916005.1">
    <property type="nucleotide sequence ID" value="NZ_CP050253.1"/>
</dbReference>